<keyword evidence="2" id="KW-1003">Cell membrane</keyword>
<proteinExistence type="predicted"/>
<protein>
    <submittedName>
        <fullName evidence="8">Glycosyl transferase family 2</fullName>
    </submittedName>
</protein>
<keyword evidence="7" id="KW-1133">Transmembrane helix</keyword>
<sequence length="375" mass="39968">MPGKHPVSPTRPLLQGRVLPPRPRLLTRLSRHRAQPAAAHTARLLVLVPAQDAEATIAATLRSLQAQTRVPDRVVVLADDCLDDTEQVARGFEGVTVMRTVENPDGRAGALTAGWRRFRTGADLVAVVDADTVLAPDCLEQLERTLAGRPGGVVARYGVDQELGSTPVARRLVRRDPAELADWTLGALRGERAEYALDGQVGLFDSAALHAVTARRDTPGPWDLLDGDPQLMRDLRRAGAPTSTAPSARVHAGPVLTVSALARRRRVRAERDALALRSGDTRRLRRARLALLVAAAARLGLLALLGVALVAGAPLWPWLVVAAVAAVAGGVRAWRLPHRAPADVVAGALVVPGEVDLWLRVGCTAAGWARALRVP</sequence>
<feature type="region of interest" description="Disordered" evidence="6">
    <location>
        <begin position="1"/>
        <end position="20"/>
    </location>
</feature>
<keyword evidence="4 8" id="KW-0808">Transferase</keyword>
<dbReference type="AlphaFoldDB" id="A0A1G7QMD5"/>
<evidence type="ECO:0000256" key="5">
    <source>
        <dbReference type="ARBA" id="ARBA00023136"/>
    </source>
</evidence>
<dbReference type="InterPro" id="IPR029044">
    <property type="entry name" value="Nucleotide-diphossugar_trans"/>
</dbReference>
<feature type="transmembrane region" description="Helical" evidence="7">
    <location>
        <begin position="289"/>
        <end position="309"/>
    </location>
</feature>
<reference evidence="9" key="1">
    <citation type="submission" date="2016-10" db="EMBL/GenBank/DDBJ databases">
        <authorList>
            <person name="Varghese N."/>
            <person name="Submissions S."/>
        </authorList>
    </citation>
    <scope>NUCLEOTIDE SEQUENCE [LARGE SCALE GENOMIC DNA]</scope>
    <source>
        <strain evidence="9">DSM 44526</strain>
    </source>
</reference>
<evidence type="ECO:0000256" key="2">
    <source>
        <dbReference type="ARBA" id="ARBA00022475"/>
    </source>
</evidence>
<evidence type="ECO:0000256" key="7">
    <source>
        <dbReference type="SAM" id="Phobius"/>
    </source>
</evidence>
<dbReference type="EMBL" id="FNCF01000002">
    <property type="protein sequence ID" value="SDF99717.1"/>
    <property type="molecule type" value="Genomic_DNA"/>
</dbReference>
<dbReference type="Gene3D" id="3.90.550.10">
    <property type="entry name" value="Spore Coat Polysaccharide Biosynthesis Protein SpsA, Chain A"/>
    <property type="match status" value="1"/>
</dbReference>
<keyword evidence="5 7" id="KW-0472">Membrane</keyword>
<dbReference type="OrthoDB" id="9797391at2"/>
<keyword evidence="9" id="KW-1185">Reference proteome</keyword>
<dbReference type="CDD" id="cd06423">
    <property type="entry name" value="CESA_like"/>
    <property type="match status" value="1"/>
</dbReference>
<evidence type="ECO:0000313" key="9">
    <source>
        <dbReference type="Proteomes" id="UP000198863"/>
    </source>
</evidence>
<accession>A0A1G7QMD5</accession>
<feature type="transmembrane region" description="Helical" evidence="7">
    <location>
        <begin position="315"/>
        <end position="334"/>
    </location>
</feature>
<dbReference type="PANTHER" id="PTHR43646">
    <property type="entry name" value="GLYCOSYLTRANSFERASE"/>
    <property type="match status" value="1"/>
</dbReference>
<comment type="subcellular location">
    <subcellularLocation>
        <location evidence="1">Cell membrane</location>
    </subcellularLocation>
</comment>
<name>A0A1G7QMD5_9ACTN</name>
<evidence type="ECO:0000256" key="4">
    <source>
        <dbReference type="ARBA" id="ARBA00022679"/>
    </source>
</evidence>
<dbReference type="Proteomes" id="UP000198863">
    <property type="component" value="Unassembled WGS sequence"/>
</dbReference>
<evidence type="ECO:0000256" key="3">
    <source>
        <dbReference type="ARBA" id="ARBA00022676"/>
    </source>
</evidence>
<gene>
    <name evidence="8" type="ORF">SAMN05660324_1541</name>
</gene>
<dbReference type="GO" id="GO:0016757">
    <property type="term" value="F:glycosyltransferase activity"/>
    <property type="evidence" value="ECO:0007669"/>
    <property type="project" value="UniProtKB-KW"/>
</dbReference>
<keyword evidence="7" id="KW-0812">Transmembrane</keyword>
<dbReference type="GO" id="GO:0005886">
    <property type="term" value="C:plasma membrane"/>
    <property type="evidence" value="ECO:0007669"/>
    <property type="project" value="UniProtKB-SubCell"/>
</dbReference>
<evidence type="ECO:0000313" key="8">
    <source>
        <dbReference type="EMBL" id="SDF99717.1"/>
    </source>
</evidence>
<dbReference type="RefSeq" id="WP_091060939.1">
    <property type="nucleotide sequence ID" value="NZ_FNCF01000002.1"/>
</dbReference>
<dbReference type="SUPFAM" id="SSF53448">
    <property type="entry name" value="Nucleotide-diphospho-sugar transferases"/>
    <property type="match status" value="1"/>
</dbReference>
<dbReference type="PANTHER" id="PTHR43646:SF2">
    <property type="entry name" value="GLYCOSYLTRANSFERASE 2-LIKE DOMAIN-CONTAINING PROTEIN"/>
    <property type="match status" value="1"/>
</dbReference>
<evidence type="ECO:0000256" key="1">
    <source>
        <dbReference type="ARBA" id="ARBA00004236"/>
    </source>
</evidence>
<evidence type="ECO:0000256" key="6">
    <source>
        <dbReference type="SAM" id="MobiDB-lite"/>
    </source>
</evidence>
<feature type="compositionally biased region" description="Low complexity" evidence="6">
    <location>
        <begin position="11"/>
        <end position="20"/>
    </location>
</feature>
<dbReference type="Pfam" id="PF13641">
    <property type="entry name" value="Glyco_tranf_2_3"/>
    <property type="match status" value="1"/>
</dbReference>
<organism evidence="8 9">
    <name type="scientific">Klenkia brasiliensis</name>
    <dbReference type="NCBI Taxonomy" id="333142"/>
    <lineage>
        <taxon>Bacteria</taxon>
        <taxon>Bacillati</taxon>
        <taxon>Actinomycetota</taxon>
        <taxon>Actinomycetes</taxon>
        <taxon>Geodermatophilales</taxon>
        <taxon>Geodermatophilaceae</taxon>
        <taxon>Klenkia</taxon>
    </lineage>
</organism>
<keyword evidence="3" id="KW-0328">Glycosyltransferase</keyword>